<gene>
    <name evidence="1" type="ORF">B6N60_01538</name>
</gene>
<dbReference type="NCBIfam" id="TIGR02595">
    <property type="entry name" value="PEP_CTERM"/>
    <property type="match status" value="1"/>
</dbReference>
<proteinExistence type="predicted"/>
<dbReference type="Proteomes" id="UP000683511">
    <property type="component" value="Chromosome"/>
</dbReference>
<dbReference type="AlphaFoldDB" id="A0A975T654"/>
<dbReference type="KEGG" id="rsin:B6N60_01538"/>
<protein>
    <recommendedName>
        <fullName evidence="3">PEP-CTERM protein-sorting domain-containing protein</fullName>
    </recommendedName>
</protein>
<accession>A0A975T654</accession>
<dbReference type="EMBL" id="CP021056">
    <property type="protein sequence ID" value="QXE22852.1"/>
    <property type="molecule type" value="Genomic_DNA"/>
</dbReference>
<evidence type="ECO:0000313" key="1">
    <source>
        <dbReference type="EMBL" id="QXE22852.1"/>
    </source>
</evidence>
<dbReference type="InterPro" id="IPR013424">
    <property type="entry name" value="Ice-binding_C"/>
</dbReference>
<evidence type="ECO:0008006" key="3">
    <source>
        <dbReference type="Google" id="ProtNLM"/>
    </source>
</evidence>
<name>A0A975T654_9NOST</name>
<reference evidence="1" key="1">
    <citation type="submission" date="2017-04" db="EMBL/GenBank/DDBJ databases">
        <title>Genome deletions in a multicellular cyanobacterial endosymbiont for morphological adaptation in marine diatoms.</title>
        <authorList>
            <person name="Wang Y."/>
            <person name="Gao H."/>
            <person name="Li R."/>
            <person name="Xu X."/>
        </authorList>
    </citation>
    <scope>NUCLEOTIDE SEQUENCE</scope>
    <source>
        <strain evidence="1">FACHB 800</strain>
    </source>
</reference>
<sequence>MAIGVTLTGILTNCPAQAVSLITQREDVQADDQVDWGSLDFGISIPIAPATTAKLLPYSFTSNTEKGFAYSVNIPNPQNSRYTPPFIFSVNPFVPVNFSLGDAVLFTGFIPSNFPAVGNPGPITINFDSPVFAVGTQIGVDDSFQYDAFISAFDSQNNLLGSFSLPGIPPLNGIDNSALFLGIRSETANIAKITISSTEPNRALGINFLSIRRTLIPEPSTILAVSILGLGMIGSKTRKIGNC</sequence>
<keyword evidence="2" id="KW-1185">Reference proteome</keyword>
<evidence type="ECO:0000313" key="2">
    <source>
        <dbReference type="Proteomes" id="UP000683511"/>
    </source>
</evidence>
<organism evidence="1 2">
    <name type="scientific">Richelia sinica FACHB-800</name>
    <dbReference type="NCBI Taxonomy" id="1357546"/>
    <lineage>
        <taxon>Bacteria</taxon>
        <taxon>Bacillati</taxon>
        <taxon>Cyanobacteriota</taxon>
        <taxon>Cyanophyceae</taxon>
        <taxon>Nostocales</taxon>
        <taxon>Nostocaceae</taxon>
        <taxon>Richelia</taxon>
    </lineage>
</organism>